<dbReference type="RefSeq" id="WP_168109106.1">
    <property type="nucleotide sequence ID" value="NZ_VTOX01000008.1"/>
</dbReference>
<proteinExistence type="predicted"/>
<dbReference type="PANTHER" id="PTHR33376:SF15">
    <property type="entry name" value="BLL6794 PROTEIN"/>
    <property type="match status" value="1"/>
</dbReference>
<dbReference type="InterPro" id="IPR018389">
    <property type="entry name" value="DctP_fam"/>
</dbReference>
<dbReference type="AlphaFoldDB" id="A0A7X6DIU9"/>
<keyword evidence="4" id="KW-1185">Reference proteome</keyword>
<dbReference type="Gene3D" id="3.40.190.170">
    <property type="entry name" value="Bacterial extracellular solute-binding protein, family 7"/>
    <property type="match status" value="1"/>
</dbReference>
<dbReference type="InterPro" id="IPR038404">
    <property type="entry name" value="TRAP_DctP_sf"/>
</dbReference>
<dbReference type="GO" id="GO:0055085">
    <property type="term" value="P:transmembrane transport"/>
    <property type="evidence" value="ECO:0007669"/>
    <property type="project" value="InterPro"/>
</dbReference>
<feature type="chain" id="PRO_5030964458" evidence="2">
    <location>
        <begin position="26"/>
        <end position="347"/>
    </location>
</feature>
<accession>A0A7X6DIU9</accession>
<reference evidence="3 4" key="1">
    <citation type="journal article" date="2020" name="Nature">
        <title>Bacterial chemolithoautotrophy via manganese oxidation.</title>
        <authorList>
            <person name="Yu H."/>
            <person name="Leadbetter J.R."/>
        </authorList>
    </citation>
    <scope>NUCLEOTIDE SEQUENCE [LARGE SCALE GENOMIC DNA]</scope>
    <source>
        <strain evidence="3 4">RBP-1</strain>
    </source>
</reference>
<evidence type="ECO:0000256" key="1">
    <source>
        <dbReference type="ARBA" id="ARBA00022729"/>
    </source>
</evidence>
<evidence type="ECO:0000313" key="3">
    <source>
        <dbReference type="EMBL" id="NKE67977.1"/>
    </source>
</evidence>
<dbReference type="SUPFAM" id="SSF53850">
    <property type="entry name" value="Periplasmic binding protein-like II"/>
    <property type="match status" value="1"/>
</dbReference>
<name>A0A7X6DIU9_9BURK</name>
<dbReference type="PANTHER" id="PTHR33376">
    <property type="match status" value="1"/>
</dbReference>
<dbReference type="NCBIfam" id="NF037995">
    <property type="entry name" value="TRAP_S1"/>
    <property type="match status" value="1"/>
</dbReference>
<evidence type="ECO:0000313" key="4">
    <source>
        <dbReference type="Proteomes" id="UP000521868"/>
    </source>
</evidence>
<evidence type="ECO:0000256" key="2">
    <source>
        <dbReference type="SAM" id="SignalP"/>
    </source>
</evidence>
<dbReference type="EMBL" id="VTOX01000008">
    <property type="protein sequence ID" value="NKE67977.1"/>
    <property type="molecule type" value="Genomic_DNA"/>
</dbReference>
<sequence length="347" mass="37435">MQIPSTVRLVAAAAFTACAMVPAMAQQVVLKVHHFLPGTSNVHRNLIQPWCDKVAKDSGDKLKCQIYPAMQLGGTPAQLFDQARDGVADIVWTIPTYSAGRFLKSEVFELPFFTRSAKGSSTAFWHFVQKNALDEYAGVKPLWLHTNDGSSFHLTSAKGVRSLDELKGLKIRAATRLNSRMLAALGATPVQMPLPAVPEAMAKGVIDGAMVPWEGVPAAKLQEIARSHVDVPAGEPKFANSIFAFVMNKAKYDGLPADLKKVIDANSGAETSAWAGEKGFDSVVVPFHKLATDRGNQVLALPAAELARWTKATADIDEQWVKEVSAKGGNGAALLEDARALSRQYDK</sequence>
<comment type="caution">
    <text evidence="3">The sequence shown here is derived from an EMBL/GenBank/DDBJ whole genome shotgun (WGS) entry which is preliminary data.</text>
</comment>
<dbReference type="Pfam" id="PF03480">
    <property type="entry name" value="DctP"/>
    <property type="match status" value="1"/>
</dbReference>
<keyword evidence="1 2" id="KW-0732">Signal</keyword>
<protein>
    <submittedName>
        <fullName evidence="3">TRAP transporter substrate-binding protein</fullName>
    </submittedName>
</protein>
<organism evidence="3 4">
    <name type="scientific">Ramlibacter lithotrophicus</name>
    <dbReference type="NCBI Taxonomy" id="2606681"/>
    <lineage>
        <taxon>Bacteria</taxon>
        <taxon>Pseudomonadati</taxon>
        <taxon>Pseudomonadota</taxon>
        <taxon>Betaproteobacteria</taxon>
        <taxon>Burkholderiales</taxon>
        <taxon>Comamonadaceae</taxon>
        <taxon>Ramlibacter</taxon>
    </lineage>
</organism>
<gene>
    <name evidence="3" type="ORF">RAMLITH_19320</name>
</gene>
<feature type="signal peptide" evidence="2">
    <location>
        <begin position="1"/>
        <end position="25"/>
    </location>
</feature>
<dbReference type="CDD" id="cd13665">
    <property type="entry name" value="PBP2_TRAP_Dctp3_4"/>
    <property type="match status" value="1"/>
</dbReference>
<dbReference type="Proteomes" id="UP000521868">
    <property type="component" value="Unassembled WGS sequence"/>
</dbReference>